<evidence type="ECO:0000313" key="3">
    <source>
        <dbReference type="Proteomes" id="UP001165740"/>
    </source>
</evidence>
<gene>
    <name evidence="4 5" type="primary">LOC106063237</name>
</gene>
<comment type="subcellular location">
    <subcellularLocation>
        <location evidence="1">Nucleus</location>
    </subcellularLocation>
</comment>
<evidence type="ECO:0000256" key="2">
    <source>
        <dbReference type="ARBA" id="ARBA00023242"/>
    </source>
</evidence>
<name>A0A9W3A266_BIOGL</name>
<dbReference type="SUPFAM" id="SSF48150">
    <property type="entry name" value="DNA-glycosylase"/>
    <property type="match status" value="1"/>
</dbReference>
<dbReference type="InterPro" id="IPR011257">
    <property type="entry name" value="DNA_glycosylase"/>
</dbReference>
<dbReference type="FunFam" id="1.10.340.30:FF:000042">
    <property type="entry name" value="Methyl-CpG-binding domain protein 4"/>
    <property type="match status" value="1"/>
</dbReference>
<accession>A0A9W3A266</accession>
<dbReference type="PANTHER" id="PTHR15074">
    <property type="entry name" value="METHYL-CPG-BINDING PROTEIN"/>
    <property type="match status" value="1"/>
</dbReference>
<dbReference type="GeneID" id="106063237"/>
<protein>
    <submittedName>
        <fullName evidence="4 5">Methyl-CpG-binding domain protein 4-like</fullName>
    </submittedName>
</protein>
<dbReference type="Proteomes" id="UP001165740">
    <property type="component" value="Chromosome 4"/>
</dbReference>
<keyword evidence="2" id="KW-0539">Nucleus</keyword>
<dbReference type="GO" id="GO:0005634">
    <property type="term" value="C:nucleus"/>
    <property type="evidence" value="ECO:0007669"/>
    <property type="project" value="UniProtKB-SubCell"/>
</dbReference>
<evidence type="ECO:0000313" key="5">
    <source>
        <dbReference type="RefSeq" id="XP_055881316.1"/>
    </source>
</evidence>
<evidence type="ECO:0000256" key="1">
    <source>
        <dbReference type="ARBA" id="ARBA00004123"/>
    </source>
</evidence>
<dbReference type="RefSeq" id="XP_055881315.1">
    <property type="nucleotide sequence ID" value="XM_056025340.1"/>
</dbReference>
<dbReference type="AlphaFoldDB" id="A0A9W3A266"/>
<dbReference type="RefSeq" id="XP_055881316.1">
    <property type="nucleotide sequence ID" value="XM_056025341.1"/>
</dbReference>
<dbReference type="InterPro" id="IPR045138">
    <property type="entry name" value="MeCP2/MBD4"/>
</dbReference>
<dbReference type="Gene3D" id="1.10.340.30">
    <property type="entry name" value="Hypothetical protein, domain 2"/>
    <property type="match status" value="1"/>
</dbReference>
<organism evidence="3 4">
    <name type="scientific">Biomphalaria glabrata</name>
    <name type="common">Bloodfluke planorb</name>
    <name type="synonym">Freshwater snail</name>
    <dbReference type="NCBI Taxonomy" id="6526"/>
    <lineage>
        <taxon>Eukaryota</taxon>
        <taxon>Metazoa</taxon>
        <taxon>Spiralia</taxon>
        <taxon>Lophotrochozoa</taxon>
        <taxon>Mollusca</taxon>
        <taxon>Gastropoda</taxon>
        <taxon>Heterobranchia</taxon>
        <taxon>Euthyneura</taxon>
        <taxon>Panpulmonata</taxon>
        <taxon>Hygrophila</taxon>
        <taxon>Lymnaeoidea</taxon>
        <taxon>Planorbidae</taxon>
        <taxon>Biomphalaria</taxon>
    </lineage>
</organism>
<dbReference type="GO" id="GO:0006281">
    <property type="term" value="P:DNA repair"/>
    <property type="evidence" value="ECO:0007669"/>
    <property type="project" value="InterPro"/>
</dbReference>
<evidence type="ECO:0000313" key="4">
    <source>
        <dbReference type="RefSeq" id="XP_055881315.1"/>
    </source>
</evidence>
<reference evidence="4 5" key="1">
    <citation type="submission" date="2025-04" db="UniProtKB">
        <authorList>
            <consortium name="RefSeq"/>
        </authorList>
    </citation>
    <scope>IDENTIFICATION</scope>
</reference>
<proteinExistence type="predicted"/>
<dbReference type="GO" id="GO:0003824">
    <property type="term" value="F:catalytic activity"/>
    <property type="evidence" value="ECO:0007669"/>
    <property type="project" value="InterPro"/>
</dbReference>
<dbReference type="GO" id="GO:0003677">
    <property type="term" value="F:DNA binding"/>
    <property type="evidence" value="ECO:0007669"/>
    <property type="project" value="InterPro"/>
</dbReference>
<dbReference type="OrthoDB" id="10265068at2759"/>
<sequence length="252" mass="29135">MTTRSTDKVSLKSPVRHFADIFDVVPAHSQCVSPILSTQFDRSEANDSPVKLRKISKIFSHAAAKVRQEGRKLRKVISAIEEPDCRKRMNATDNDKQTINNARNPCLLPRSPFFLVHELLYHNPWQLLVATILLENTTAHQKVVPVVWKILNHWPTPELASQADLNQVAHFIFPIGHNYQKAEAIINFSNDYLTKKWTYPIELKGIGPYGNDSYRIFCMNEWLQVEPSDKKLKRYCHWLKSNSERFGLMPIK</sequence>
<dbReference type="PANTHER" id="PTHR15074:SF0">
    <property type="entry name" value="METHYL-CPG-BINDING DOMAIN PROTEIN 4-LIKE PROTEIN"/>
    <property type="match status" value="1"/>
</dbReference>
<keyword evidence="3" id="KW-1185">Reference proteome</keyword>